<dbReference type="SUPFAM" id="SSF53335">
    <property type="entry name" value="S-adenosyl-L-methionine-dependent methyltransferases"/>
    <property type="match status" value="1"/>
</dbReference>
<dbReference type="RefSeq" id="WP_208677468.1">
    <property type="nucleotide sequence ID" value="NZ_CP034671.2"/>
</dbReference>
<name>A0AAT9JSR9_SYNEL</name>
<dbReference type="EMBL" id="CP034671">
    <property type="protein sequence ID" value="QFZ91199.2"/>
    <property type="molecule type" value="Genomic_DNA"/>
</dbReference>
<accession>A0AAT9JSR9</accession>
<dbReference type="InterPro" id="IPR029063">
    <property type="entry name" value="SAM-dependent_MTases_sf"/>
</dbReference>
<keyword evidence="2" id="KW-0489">Methyltransferase</keyword>
<keyword evidence="2" id="KW-0808">Transferase</keyword>
<dbReference type="InterPro" id="IPR052356">
    <property type="entry name" value="Thiol_S-MT"/>
</dbReference>
<dbReference type="Gene3D" id="3.40.50.150">
    <property type="entry name" value="Vaccinia Virus protein VP39"/>
    <property type="match status" value="1"/>
</dbReference>
<dbReference type="GO" id="GO:0032259">
    <property type="term" value="P:methylation"/>
    <property type="evidence" value="ECO:0007669"/>
    <property type="project" value="UniProtKB-KW"/>
</dbReference>
<evidence type="ECO:0000313" key="2">
    <source>
        <dbReference type="EMBL" id="QFZ91199.2"/>
    </source>
</evidence>
<dbReference type="PANTHER" id="PTHR45036:SF1">
    <property type="entry name" value="METHYLTRANSFERASE LIKE 7A"/>
    <property type="match status" value="1"/>
</dbReference>
<dbReference type="AlphaFoldDB" id="A0AAT9JSR9"/>
<dbReference type="InterPro" id="IPR013216">
    <property type="entry name" value="Methyltransf_11"/>
</dbReference>
<feature type="domain" description="Methyltransferase type 11" evidence="1">
    <location>
        <begin position="38"/>
        <end position="133"/>
    </location>
</feature>
<dbReference type="Pfam" id="PF08241">
    <property type="entry name" value="Methyltransf_11"/>
    <property type="match status" value="1"/>
</dbReference>
<proteinExistence type="predicted"/>
<dbReference type="GO" id="GO:0008757">
    <property type="term" value="F:S-adenosylmethionine-dependent methyltransferase activity"/>
    <property type="evidence" value="ECO:0007669"/>
    <property type="project" value="InterPro"/>
</dbReference>
<gene>
    <name evidence="2" type="ORF">EKO22_01295</name>
</gene>
<dbReference type="CDD" id="cd02440">
    <property type="entry name" value="AdoMet_MTases"/>
    <property type="match status" value="1"/>
</dbReference>
<sequence>MGFYSNVLLPWLMDRSMADPALIPHRREILANVSGNVLEVGFGSGINLPYYPEAVTQLTTVDINPGLNAIAQRRIAASPLTVNNQVLNGESLPMATASFDYVVSTYTLCSIAQVHEALSEIARVLKPGGQFVFLEHGLSDRPNIQRWQHRLTPLNKLLADGCHQNRNIQQLIEAHFEQVTLERFADESMRFMGQIYYKGTATKTPVAPD</sequence>
<evidence type="ECO:0000259" key="1">
    <source>
        <dbReference type="Pfam" id="PF08241"/>
    </source>
</evidence>
<dbReference type="PANTHER" id="PTHR45036">
    <property type="entry name" value="METHYLTRANSFERASE LIKE 7B"/>
    <property type="match status" value="1"/>
</dbReference>
<organism evidence="2">
    <name type="scientific">Synechococcus elongatus PCC 11802</name>
    <dbReference type="NCBI Taxonomy" id="2283154"/>
    <lineage>
        <taxon>Bacteria</taxon>
        <taxon>Bacillati</taxon>
        <taxon>Cyanobacteriota</taxon>
        <taxon>Cyanophyceae</taxon>
        <taxon>Synechococcales</taxon>
        <taxon>Synechococcaceae</taxon>
        <taxon>Synechococcus</taxon>
    </lineage>
</organism>
<protein>
    <submittedName>
        <fullName evidence="2">Class I SAM-dependent methyltransferase</fullName>
    </submittedName>
</protein>
<reference evidence="2" key="1">
    <citation type="submission" date="2024-01" db="EMBL/GenBank/DDBJ databases">
        <title>Synechococcus elongatus PCC 11802, a close yet different native of Synechococcus elongatus PCC 11801.</title>
        <authorList>
            <person name="Jaiswal D."/>
            <person name="Sengupta A."/>
            <person name="Sengupta S."/>
            <person name="Pakrasi H.B."/>
            <person name="Wangikar P."/>
        </authorList>
    </citation>
    <scope>NUCLEOTIDE SEQUENCE</scope>
    <source>
        <strain evidence="2">PCC 11802</strain>
    </source>
</reference>